<accession>A0A7T6ZDX0</accession>
<dbReference type="KEGG" id="scib:HUG20_18650"/>
<evidence type="ECO:0000256" key="6">
    <source>
        <dbReference type="SAM" id="SignalP"/>
    </source>
</evidence>
<keyword evidence="2" id="KW-0645">Protease</keyword>
<dbReference type="InterPro" id="IPR038765">
    <property type="entry name" value="Papain-like_cys_pep_sf"/>
</dbReference>
<comment type="similarity">
    <text evidence="1">Belongs to the peptidase C40 family.</text>
</comment>
<feature type="region of interest" description="Disordered" evidence="5">
    <location>
        <begin position="93"/>
        <end position="134"/>
    </location>
</feature>
<dbReference type="PANTHER" id="PTHR47053">
    <property type="entry name" value="MUREIN DD-ENDOPEPTIDASE MEPH-RELATED"/>
    <property type="match status" value="1"/>
</dbReference>
<dbReference type="RefSeq" id="WP_200086459.1">
    <property type="nucleotide sequence ID" value="NZ_CP054706.1"/>
</dbReference>
<dbReference type="Pfam" id="PF00877">
    <property type="entry name" value="NLPC_P60"/>
    <property type="match status" value="1"/>
</dbReference>
<proteinExistence type="inferred from homology"/>
<dbReference type="PANTHER" id="PTHR47053:SF1">
    <property type="entry name" value="MUREIN DD-ENDOPEPTIDASE MEPH-RELATED"/>
    <property type="match status" value="1"/>
</dbReference>
<feature type="compositionally biased region" description="Low complexity" evidence="5">
    <location>
        <begin position="96"/>
        <end position="124"/>
    </location>
</feature>
<dbReference type="AlphaFoldDB" id="A0A7T6ZDX0"/>
<dbReference type="Pfam" id="PF01471">
    <property type="entry name" value="PG_binding_1"/>
    <property type="match status" value="2"/>
</dbReference>
<evidence type="ECO:0000313" key="8">
    <source>
        <dbReference type="EMBL" id="QQK81735.1"/>
    </source>
</evidence>
<name>A0A7T6ZDX0_9BACI</name>
<evidence type="ECO:0000256" key="1">
    <source>
        <dbReference type="ARBA" id="ARBA00007074"/>
    </source>
</evidence>
<dbReference type="SUPFAM" id="SSF47090">
    <property type="entry name" value="PGBD-like"/>
    <property type="match status" value="2"/>
</dbReference>
<dbReference type="InterPro" id="IPR036366">
    <property type="entry name" value="PGBDSf"/>
</dbReference>
<feature type="region of interest" description="Disordered" evidence="5">
    <location>
        <begin position="183"/>
        <end position="307"/>
    </location>
</feature>
<feature type="compositionally biased region" description="Acidic residues" evidence="5">
    <location>
        <begin position="257"/>
        <end position="271"/>
    </location>
</feature>
<dbReference type="Proteomes" id="UP000595349">
    <property type="component" value="Chromosome"/>
</dbReference>
<feature type="chain" id="PRO_5032870045" evidence="6">
    <location>
        <begin position="24"/>
        <end position="421"/>
    </location>
</feature>
<keyword evidence="9" id="KW-1185">Reference proteome</keyword>
<feature type="domain" description="NlpC/P60" evidence="7">
    <location>
        <begin position="301"/>
        <end position="421"/>
    </location>
</feature>
<dbReference type="PROSITE" id="PS51935">
    <property type="entry name" value="NLPC_P60"/>
    <property type="match status" value="1"/>
</dbReference>
<dbReference type="Gene3D" id="1.10.101.10">
    <property type="entry name" value="PGBD-like superfamily/PGBD"/>
    <property type="match status" value="2"/>
</dbReference>
<dbReference type="InterPro" id="IPR002477">
    <property type="entry name" value="Peptidoglycan-bd-like"/>
</dbReference>
<dbReference type="GO" id="GO:0008234">
    <property type="term" value="F:cysteine-type peptidase activity"/>
    <property type="evidence" value="ECO:0007669"/>
    <property type="project" value="UniProtKB-KW"/>
</dbReference>
<evidence type="ECO:0000256" key="4">
    <source>
        <dbReference type="ARBA" id="ARBA00022807"/>
    </source>
</evidence>
<dbReference type="SUPFAM" id="SSF54001">
    <property type="entry name" value="Cysteine proteinases"/>
    <property type="match status" value="1"/>
</dbReference>
<sequence length="421" mass="43604">MKKYALSTVVAVGLLFAPNAADAFSVDADSMSEGDVNDSVNELQTELKDLGYFEGSTGSTFGPRTLSAVKAYQEDHSISSEAGNFFGVAGPQTIGSLEESSSSDESTSESTSSEGNSSSMSNGDTGEAVSDLQAQLQDLGYYDGNVDSIFGPQTESAVKAFQQDHGISSEAGNFFGVAGAATLSSLEGQPSENTGNNDNSEDNSSDNSSEESSTEDTASENNNTEESSTEDNTSENNNTEESSTEDTASESNNTEESSSESESSSENESNSESENSGSDNATNEEDNTEEVVDGASTDNNGGDASGVIDTAMAQMGTPYSYGANGPGAFDCSGFINYVLDQNGQGPDHRADTSSLYNMSTSVSNPSEGDLVFFDTSGGVSHAGIYIGNGEFIHASASNGVTIDSIDDPHYWGDKYIGAGSL</sequence>
<dbReference type="EMBL" id="CP054706">
    <property type="protein sequence ID" value="QQK81735.1"/>
    <property type="molecule type" value="Genomic_DNA"/>
</dbReference>
<feature type="compositionally biased region" description="Acidic residues" evidence="5">
    <location>
        <begin position="282"/>
        <end position="292"/>
    </location>
</feature>
<evidence type="ECO:0000256" key="2">
    <source>
        <dbReference type="ARBA" id="ARBA00022670"/>
    </source>
</evidence>
<keyword evidence="3" id="KW-0378">Hydrolase</keyword>
<dbReference type="InterPro" id="IPR000064">
    <property type="entry name" value="NLP_P60_dom"/>
</dbReference>
<organism evidence="8 9">
    <name type="scientific">Salicibibacter cibi</name>
    <dbReference type="NCBI Taxonomy" id="2743001"/>
    <lineage>
        <taxon>Bacteria</taxon>
        <taxon>Bacillati</taxon>
        <taxon>Bacillota</taxon>
        <taxon>Bacilli</taxon>
        <taxon>Bacillales</taxon>
        <taxon>Bacillaceae</taxon>
        <taxon>Salicibibacter</taxon>
    </lineage>
</organism>
<evidence type="ECO:0000256" key="5">
    <source>
        <dbReference type="SAM" id="MobiDB-lite"/>
    </source>
</evidence>
<keyword evidence="6" id="KW-0732">Signal</keyword>
<reference evidence="8 9" key="1">
    <citation type="submission" date="2020-06" db="EMBL/GenBank/DDBJ databases">
        <title>Genomic analysis of Salicibibacter sp. NKC21-4.</title>
        <authorList>
            <person name="Oh Y.J."/>
        </authorList>
    </citation>
    <scope>NUCLEOTIDE SEQUENCE [LARGE SCALE GENOMIC DNA]</scope>
    <source>
        <strain evidence="8 9">NKC21-4</strain>
    </source>
</reference>
<dbReference type="Gene3D" id="3.90.1720.10">
    <property type="entry name" value="endopeptidase domain like (from Nostoc punctiforme)"/>
    <property type="match status" value="1"/>
</dbReference>
<protein>
    <submittedName>
        <fullName evidence="8">Peptidoglycan-binding protein</fullName>
    </submittedName>
</protein>
<evidence type="ECO:0000256" key="3">
    <source>
        <dbReference type="ARBA" id="ARBA00022801"/>
    </source>
</evidence>
<keyword evidence="4" id="KW-0788">Thiol protease</keyword>
<dbReference type="GO" id="GO:0006508">
    <property type="term" value="P:proteolysis"/>
    <property type="evidence" value="ECO:0007669"/>
    <property type="project" value="UniProtKB-KW"/>
</dbReference>
<dbReference type="InterPro" id="IPR036365">
    <property type="entry name" value="PGBD-like_sf"/>
</dbReference>
<evidence type="ECO:0000313" key="9">
    <source>
        <dbReference type="Proteomes" id="UP000595349"/>
    </source>
</evidence>
<feature type="signal peptide" evidence="6">
    <location>
        <begin position="1"/>
        <end position="23"/>
    </location>
</feature>
<evidence type="ECO:0000259" key="7">
    <source>
        <dbReference type="PROSITE" id="PS51935"/>
    </source>
</evidence>
<feature type="compositionally biased region" description="Acidic residues" evidence="5">
    <location>
        <begin position="199"/>
        <end position="218"/>
    </location>
</feature>
<gene>
    <name evidence="8" type="ORF">HUG20_18650</name>
</gene>
<dbReference type="InterPro" id="IPR051202">
    <property type="entry name" value="Peptidase_C40"/>
</dbReference>